<evidence type="ECO:0000313" key="2">
    <source>
        <dbReference type="EMBL" id="MBB5964169.1"/>
    </source>
</evidence>
<dbReference type="EMBL" id="JACHJJ010000010">
    <property type="protein sequence ID" value="MBB5964169.1"/>
    <property type="molecule type" value="Genomic_DNA"/>
</dbReference>
<feature type="transmembrane region" description="Helical" evidence="1">
    <location>
        <begin position="68"/>
        <end position="91"/>
    </location>
</feature>
<keyword evidence="1" id="KW-1133">Transmembrane helix</keyword>
<comment type="caution">
    <text evidence="2">The sequence shown here is derived from an EMBL/GenBank/DDBJ whole genome shotgun (WGS) entry which is preliminary data.</text>
</comment>
<reference evidence="2 3" key="1">
    <citation type="submission" date="2020-08" db="EMBL/GenBank/DDBJ databases">
        <title>Genomic Encyclopedia of Type Strains, Phase III (KMG-III): the genomes of soil and plant-associated and newly described type strains.</title>
        <authorList>
            <person name="Whitman W."/>
        </authorList>
    </citation>
    <scope>NUCLEOTIDE SEQUENCE [LARGE SCALE GENOMIC DNA]</scope>
    <source>
        <strain evidence="2 3">CECT 3303</strain>
    </source>
</reference>
<sequence length="208" mass="22403">MDDDERVLSPEETLRLIEQQGATAAHRLMPDPVPHYLAWGVAWFVGFGVLFLHHGLSGTPYAPVPLGVALALLFGLMAMAMLISAMTMWQLRSPVRGVSQERGMMYGFAWGFGFFAMWMIAVRFGQLLPGSERNLLWASLSMMVVAVLYMAGGAIWLVRPMFVLGAGLAVLNAVGTAAGPGWHALLMSVGAGGGSVVAGLVLRRRMRA</sequence>
<evidence type="ECO:0000313" key="3">
    <source>
        <dbReference type="Proteomes" id="UP000562352"/>
    </source>
</evidence>
<dbReference type="AlphaFoldDB" id="A0A841D3W2"/>
<evidence type="ECO:0000256" key="1">
    <source>
        <dbReference type="SAM" id="Phobius"/>
    </source>
</evidence>
<proteinExistence type="predicted"/>
<keyword evidence="3" id="KW-1185">Reference proteome</keyword>
<keyword evidence="1" id="KW-0472">Membrane</keyword>
<accession>A0A841D3W2</accession>
<feature type="transmembrane region" description="Helical" evidence="1">
    <location>
        <begin position="36"/>
        <end position="56"/>
    </location>
</feature>
<protein>
    <submittedName>
        <fullName evidence="2">Uncharacterized protein</fullName>
    </submittedName>
</protein>
<keyword evidence="1" id="KW-0812">Transmembrane</keyword>
<feature type="transmembrane region" description="Helical" evidence="1">
    <location>
        <begin position="184"/>
        <end position="202"/>
    </location>
</feature>
<gene>
    <name evidence="2" type="ORF">FHS22_003452</name>
</gene>
<feature type="transmembrane region" description="Helical" evidence="1">
    <location>
        <begin position="103"/>
        <end position="124"/>
    </location>
</feature>
<dbReference type="Proteomes" id="UP000562352">
    <property type="component" value="Unassembled WGS sequence"/>
</dbReference>
<name>A0A841D3W2_PLAVE</name>
<dbReference type="RefSeq" id="WP_184942789.1">
    <property type="nucleotide sequence ID" value="NZ_BAAAWZ010000001.1"/>
</dbReference>
<organism evidence="2 3">
    <name type="scientific">Planomonospora venezuelensis</name>
    <dbReference type="NCBI Taxonomy" id="1999"/>
    <lineage>
        <taxon>Bacteria</taxon>
        <taxon>Bacillati</taxon>
        <taxon>Actinomycetota</taxon>
        <taxon>Actinomycetes</taxon>
        <taxon>Streptosporangiales</taxon>
        <taxon>Streptosporangiaceae</taxon>
        <taxon>Planomonospora</taxon>
    </lineage>
</organism>
<feature type="transmembrane region" description="Helical" evidence="1">
    <location>
        <begin position="136"/>
        <end position="157"/>
    </location>
</feature>